<comment type="caution">
    <text evidence="1">The sequence shown here is derived from an EMBL/GenBank/DDBJ whole genome shotgun (WGS) entry which is preliminary data.</text>
</comment>
<organism evidence="1 2">
    <name type="scientific">Racocetra persica</name>
    <dbReference type="NCBI Taxonomy" id="160502"/>
    <lineage>
        <taxon>Eukaryota</taxon>
        <taxon>Fungi</taxon>
        <taxon>Fungi incertae sedis</taxon>
        <taxon>Mucoromycota</taxon>
        <taxon>Glomeromycotina</taxon>
        <taxon>Glomeromycetes</taxon>
        <taxon>Diversisporales</taxon>
        <taxon>Gigasporaceae</taxon>
        <taxon>Racocetra</taxon>
    </lineage>
</organism>
<sequence>EDEPANIAALEEAIREAETEIEQHKRNYASLQEQKVQLDNEQLPLVTEIEEVSKQLNDMSSEVDVLNEQIEEQVSMRVTCANNKAHWERKMILEQQKINTAEEDVKNKQYILEPANELDREIKQIQNRLREREKEHGSSLEEIASDMAAKRDAYRHAKTEIGHMEKFIQDLKSALHSRMLKWRNFRTYISVRARIQFTFQLSKRGYTGKLLFDHQNKKLTLRVQIDEQTNQNADKDPKSLSGGEKSFSTICLLLALWEAMGCPIRW</sequence>
<evidence type="ECO:0000313" key="2">
    <source>
        <dbReference type="Proteomes" id="UP000789920"/>
    </source>
</evidence>
<feature type="non-terminal residue" evidence="1">
    <location>
        <position position="1"/>
    </location>
</feature>
<keyword evidence="2" id="KW-1185">Reference proteome</keyword>
<dbReference type="Proteomes" id="UP000789920">
    <property type="component" value="Unassembled WGS sequence"/>
</dbReference>
<reference evidence="1" key="1">
    <citation type="submission" date="2021-06" db="EMBL/GenBank/DDBJ databases">
        <authorList>
            <person name="Kallberg Y."/>
            <person name="Tangrot J."/>
            <person name="Rosling A."/>
        </authorList>
    </citation>
    <scope>NUCLEOTIDE SEQUENCE</scope>
    <source>
        <strain evidence="1">MA461A</strain>
    </source>
</reference>
<dbReference type="EMBL" id="CAJVQC010046856">
    <property type="protein sequence ID" value="CAG8783725.1"/>
    <property type="molecule type" value="Genomic_DNA"/>
</dbReference>
<name>A0ACA9R9V6_9GLOM</name>
<proteinExistence type="predicted"/>
<protein>
    <submittedName>
        <fullName evidence="1">19050_t:CDS:1</fullName>
    </submittedName>
</protein>
<gene>
    <name evidence="1" type="ORF">RPERSI_LOCUS17979</name>
</gene>
<evidence type="ECO:0000313" key="1">
    <source>
        <dbReference type="EMBL" id="CAG8783725.1"/>
    </source>
</evidence>
<accession>A0ACA9R9V6</accession>